<evidence type="ECO:0000313" key="1">
    <source>
        <dbReference type="EMBL" id="SFZ96555.1"/>
    </source>
</evidence>
<organism evidence="1 2">
    <name type="scientific">Chryseobacterium limigenitum</name>
    <dbReference type="NCBI Taxonomy" id="1612149"/>
    <lineage>
        <taxon>Bacteria</taxon>
        <taxon>Pseudomonadati</taxon>
        <taxon>Bacteroidota</taxon>
        <taxon>Flavobacteriia</taxon>
        <taxon>Flavobacteriales</taxon>
        <taxon>Weeksellaceae</taxon>
        <taxon>Chryseobacterium group</taxon>
        <taxon>Chryseobacterium</taxon>
    </lineage>
</organism>
<protein>
    <submittedName>
        <fullName evidence="1">Uncharacterized protein</fullName>
    </submittedName>
</protein>
<accession>A0A1K2IXP6</accession>
<name>A0A1K2IXP6_9FLAO</name>
<keyword evidence="2" id="KW-1185">Reference proteome</keyword>
<dbReference type="Proteomes" id="UP000182034">
    <property type="component" value="Unassembled WGS sequence"/>
</dbReference>
<evidence type="ECO:0000313" key="2">
    <source>
        <dbReference type="Proteomes" id="UP000182034"/>
    </source>
</evidence>
<gene>
    <name evidence="1" type="ORF">SAMN05216324_12159</name>
</gene>
<proteinExistence type="predicted"/>
<sequence length="31" mass="3825">MTNIMYLIVNILYKMIQTIMMDMRRFILEKG</sequence>
<dbReference type="EMBL" id="FPKW01000021">
    <property type="protein sequence ID" value="SFZ96555.1"/>
    <property type="molecule type" value="Genomic_DNA"/>
</dbReference>
<dbReference type="AlphaFoldDB" id="A0A1K2IXP6"/>
<reference evidence="2" key="1">
    <citation type="submission" date="2016-10" db="EMBL/GenBank/DDBJ databases">
        <authorList>
            <person name="Varghese N."/>
            <person name="Submissions S."/>
        </authorList>
    </citation>
    <scope>NUCLEOTIDE SEQUENCE [LARGE SCALE GENOMIC DNA]</scope>
    <source>
        <strain evidence="2">SUR2</strain>
    </source>
</reference>